<dbReference type="Proteomes" id="UP000184514">
    <property type="component" value="Unassembled WGS sequence"/>
</dbReference>
<dbReference type="InterPro" id="IPR001910">
    <property type="entry name" value="Inosine/uridine_hydrolase_dom"/>
</dbReference>
<dbReference type="AlphaFoldDB" id="A0A1L9P1L4"/>
<dbReference type="PANTHER" id="PTHR12304">
    <property type="entry name" value="INOSINE-URIDINE PREFERRING NUCLEOSIDE HYDROLASE"/>
    <property type="match status" value="1"/>
</dbReference>
<dbReference type="PANTHER" id="PTHR12304:SF46">
    <property type="entry name" value="INOSINE-ADENOSINE-GUANOSINE-NUCLEOSIDE HYDROLASE"/>
    <property type="match status" value="1"/>
</dbReference>
<gene>
    <name evidence="4" type="primary">rihC</name>
    <name evidence="4" type="ORF">PFRI_03680</name>
</gene>
<dbReference type="InterPro" id="IPR023186">
    <property type="entry name" value="IUNH"/>
</dbReference>
<sequence length="302" mass="32460">MNEIWVDTDFGFDDLWALLVLRHLGKRVAGITLVAGNAHLDQVVSNALGARHAYGFDAPIYVGADRPLVRDSETAESILGERGMQSRGQYLPDGGTLDEALNAHTALQNWLRSAQPNDRRDVLAIGPLTNIARFIQDAPELAKKITRLIWMGGSNGAGNHSPLAEYNALADPEAAAIVAQSGIAMDAVDLMLCRTVAFGADHMPDCDSLTFDLLGGYLDIALTRGRSNMSIYDPLAALVASMPDAFEYRTCDMAVSTIPDMTYGNTTFTENTNGSTRLVVGTTLDAAQICLNALSRDNANVN</sequence>
<keyword evidence="5" id="KW-1185">Reference proteome</keyword>
<evidence type="ECO:0000259" key="3">
    <source>
        <dbReference type="Pfam" id="PF01156"/>
    </source>
</evidence>
<dbReference type="GO" id="GO:0005829">
    <property type="term" value="C:cytosol"/>
    <property type="evidence" value="ECO:0007669"/>
    <property type="project" value="TreeGrafter"/>
</dbReference>
<keyword evidence="2 4" id="KW-0326">Glycosidase</keyword>
<proteinExistence type="predicted"/>
<evidence type="ECO:0000256" key="1">
    <source>
        <dbReference type="ARBA" id="ARBA00022801"/>
    </source>
</evidence>
<evidence type="ECO:0000313" key="5">
    <source>
        <dbReference type="Proteomes" id="UP000184514"/>
    </source>
</evidence>
<dbReference type="OrthoDB" id="9797882at2"/>
<dbReference type="InterPro" id="IPR036452">
    <property type="entry name" value="Ribo_hydro-like"/>
</dbReference>
<dbReference type="STRING" id="696762.PFRI_03680"/>
<comment type="caution">
    <text evidence="4">The sequence shown here is derived from an EMBL/GenBank/DDBJ whole genome shotgun (WGS) entry which is preliminary data.</text>
</comment>
<dbReference type="Pfam" id="PF01156">
    <property type="entry name" value="IU_nuc_hydro"/>
    <property type="match status" value="1"/>
</dbReference>
<dbReference type="Gene3D" id="3.90.245.10">
    <property type="entry name" value="Ribonucleoside hydrolase-like"/>
    <property type="match status" value="1"/>
</dbReference>
<organism evidence="4 5">
    <name type="scientific">Planktotalea frisia</name>
    <dbReference type="NCBI Taxonomy" id="696762"/>
    <lineage>
        <taxon>Bacteria</taxon>
        <taxon>Pseudomonadati</taxon>
        <taxon>Pseudomonadota</taxon>
        <taxon>Alphaproteobacteria</taxon>
        <taxon>Rhodobacterales</taxon>
        <taxon>Paracoccaceae</taxon>
        <taxon>Planktotalea</taxon>
    </lineage>
</organism>
<evidence type="ECO:0000256" key="2">
    <source>
        <dbReference type="ARBA" id="ARBA00023295"/>
    </source>
</evidence>
<reference evidence="4 5" key="1">
    <citation type="submission" date="2016-10" db="EMBL/GenBank/DDBJ databases">
        <title>Genome sequence of Planktotalea frisia SH6-1.</title>
        <authorList>
            <person name="Poehlein A."/>
            <person name="Bakenhus I."/>
            <person name="Voget S."/>
            <person name="Brinkhoff T."/>
            <person name="Simon M."/>
        </authorList>
    </citation>
    <scope>NUCLEOTIDE SEQUENCE [LARGE SCALE GENOMIC DNA]</scope>
    <source>
        <strain evidence="4 5">SH6-1</strain>
    </source>
</reference>
<dbReference type="GO" id="GO:0008477">
    <property type="term" value="F:purine nucleosidase activity"/>
    <property type="evidence" value="ECO:0007669"/>
    <property type="project" value="TreeGrafter"/>
</dbReference>
<protein>
    <submittedName>
        <fullName evidence="4">Non-specific ribonucleoside hydrolase RihC</fullName>
        <ecNumber evidence="4">3.2.-.-</ecNumber>
    </submittedName>
</protein>
<name>A0A1L9P1L4_9RHOB</name>
<feature type="domain" description="Inosine/uridine-preferring nucleoside hydrolase" evidence="3">
    <location>
        <begin position="4"/>
        <end position="287"/>
    </location>
</feature>
<dbReference type="RefSeq" id="WP_072629067.1">
    <property type="nucleotide sequence ID" value="NZ_MLCB01000028.1"/>
</dbReference>
<evidence type="ECO:0000313" key="4">
    <source>
        <dbReference type="EMBL" id="OJI95381.1"/>
    </source>
</evidence>
<accession>A0A1L9P1L4</accession>
<dbReference type="EMBL" id="MLCB01000028">
    <property type="protein sequence ID" value="OJI95381.1"/>
    <property type="molecule type" value="Genomic_DNA"/>
</dbReference>
<keyword evidence="1 4" id="KW-0378">Hydrolase</keyword>
<dbReference type="SUPFAM" id="SSF53590">
    <property type="entry name" value="Nucleoside hydrolase"/>
    <property type="match status" value="1"/>
</dbReference>
<dbReference type="EC" id="3.2.-.-" evidence="4"/>
<dbReference type="GO" id="GO:0006152">
    <property type="term" value="P:purine nucleoside catabolic process"/>
    <property type="evidence" value="ECO:0007669"/>
    <property type="project" value="TreeGrafter"/>
</dbReference>